<feature type="region of interest" description="Disordered" evidence="8">
    <location>
        <begin position="1"/>
        <end position="32"/>
    </location>
</feature>
<keyword evidence="6 9" id="KW-1133">Transmembrane helix</keyword>
<evidence type="ECO:0000256" key="3">
    <source>
        <dbReference type="ARBA" id="ARBA00022692"/>
    </source>
</evidence>
<evidence type="ECO:0000259" key="10">
    <source>
        <dbReference type="PROSITE" id="PS50893"/>
    </source>
</evidence>
<comment type="caution">
    <text evidence="12">The sequence shown here is derived from an EMBL/GenBank/DDBJ whole genome shotgun (WGS) entry which is preliminary data.</text>
</comment>
<organism evidence="12 13">
    <name type="scientific">Dictyostelium firmibasis</name>
    <dbReference type="NCBI Taxonomy" id="79012"/>
    <lineage>
        <taxon>Eukaryota</taxon>
        <taxon>Amoebozoa</taxon>
        <taxon>Evosea</taxon>
        <taxon>Eumycetozoa</taxon>
        <taxon>Dictyostelia</taxon>
        <taxon>Dictyosteliales</taxon>
        <taxon>Dictyosteliaceae</taxon>
        <taxon>Dictyostelium</taxon>
    </lineage>
</organism>
<dbReference type="PROSITE" id="PS50929">
    <property type="entry name" value="ABC_TM1F"/>
    <property type="match status" value="1"/>
</dbReference>
<name>A0AAN7UKY9_9MYCE</name>
<proteinExistence type="inferred from homology"/>
<keyword evidence="13" id="KW-1185">Reference proteome</keyword>
<feature type="domain" description="ABC transmembrane type-1" evidence="11">
    <location>
        <begin position="81"/>
        <end position="272"/>
    </location>
</feature>
<dbReference type="PROSITE" id="PS00211">
    <property type="entry name" value="ABC_TRANSPORTER_1"/>
    <property type="match status" value="1"/>
</dbReference>
<evidence type="ECO:0000256" key="8">
    <source>
        <dbReference type="SAM" id="MobiDB-lite"/>
    </source>
</evidence>
<dbReference type="Pfam" id="PF06472">
    <property type="entry name" value="ABC_membrane_2"/>
    <property type="match status" value="1"/>
</dbReference>
<gene>
    <name evidence="12" type="ORF">RB653_005405</name>
</gene>
<feature type="transmembrane region" description="Helical" evidence="9">
    <location>
        <begin position="129"/>
        <end position="150"/>
    </location>
</feature>
<evidence type="ECO:0000256" key="1">
    <source>
        <dbReference type="ARBA" id="ARBA00008575"/>
    </source>
</evidence>
<dbReference type="InterPro" id="IPR011527">
    <property type="entry name" value="ABC1_TM_dom"/>
</dbReference>
<dbReference type="Gene3D" id="1.20.1560.10">
    <property type="entry name" value="ABC transporter type 1, transmembrane domain"/>
    <property type="match status" value="1"/>
</dbReference>
<evidence type="ECO:0000256" key="7">
    <source>
        <dbReference type="ARBA" id="ARBA00023136"/>
    </source>
</evidence>
<evidence type="ECO:0000256" key="5">
    <source>
        <dbReference type="ARBA" id="ARBA00022840"/>
    </source>
</evidence>
<dbReference type="GO" id="GO:0042760">
    <property type="term" value="P:very long-chain fatty acid catabolic process"/>
    <property type="evidence" value="ECO:0007669"/>
    <property type="project" value="TreeGrafter"/>
</dbReference>
<keyword evidence="7 9" id="KW-0472">Membrane</keyword>
<dbReference type="GO" id="GO:0007031">
    <property type="term" value="P:peroxisome organization"/>
    <property type="evidence" value="ECO:0007669"/>
    <property type="project" value="TreeGrafter"/>
</dbReference>
<evidence type="ECO:0000256" key="2">
    <source>
        <dbReference type="ARBA" id="ARBA00022448"/>
    </source>
</evidence>
<evidence type="ECO:0000313" key="12">
    <source>
        <dbReference type="EMBL" id="KAK5583803.1"/>
    </source>
</evidence>
<dbReference type="SUPFAM" id="SSF90123">
    <property type="entry name" value="ABC transporter transmembrane region"/>
    <property type="match status" value="1"/>
</dbReference>
<dbReference type="GO" id="GO:0005778">
    <property type="term" value="C:peroxisomal membrane"/>
    <property type="evidence" value="ECO:0007669"/>
    <property type="project" value="TreeGrafter"/>
</dbReference>
<feature type="domain" description="ABC transporter" evidence="10">
    <location>
        <begin position="511"/>
        <end position="741"/>
    </location>
</feature>
<dbReference type="InterPro" id="IPR036640">
    <property type="entry name" value="ABC1_TM_sf"/>
</dbReference>
<dbReference type="AlphaFoldDB" id="A0AAN7UKY9"/>
<dbReference type="GO" id="GO:0005524">
    <property type="term" value="F:ATP binding"/>
    <property type="evidence" value="ECO:0007669"/>
    <property type="project" value="UniProtKB-KW"/>
</dbReference>
<accession>A0AAN7UKY9</accession>
<dbReference type="GO" id="GO:0006635">
    <property type="term" value="P:fatty acid beta-oxidation"/>
    <property type="evidence" value="ECO:0007669"/>
    <property type="project" value="TreeGrafter"/>
</dbReference>
<evidence type="ECO:0000259" key="11">
    <source>
        <dbReference type="PROSITE" id="PS50929"/>
    </source>
</evidence>
<dbReference type="GO" id="GO:0015910">
    <property type="term" value="P:long-chain fatty acid import into peroxisome"/>
    <property type="evidence" value="ECO:0007669"/>
    <property type="project" value="TreeGrafter"/>
</dbReference>
<dbReference type="InterPro" id="IPR017871">
    <property type="entry name" value="ABC_transporter-like_CS"/>
</dbReference>
<dbReference type="Proteomes" id="UP001344447">
    <property type="component" value="Unassembled WGS sequence"/>
</dbReference>
<dbReference type="InterPro" id="IPR003439">
    <property type="entry name" value="ABC_transporter-like_ATP-bd"/>
</dbReference>
<dbReference type="InterPro" id="IPR050835">
    <property type="entry name" value="ABC_transporter_sub-D"/>
</dbReference>
<feature type="transmembrane region" description="Helical" evidence="9">
    <location>
        <begin position="194"/>
        <end position="217"/>
    </location>
</feature>
<dbReference type="PANTHER" id="PTHR11384:SF59">
    <property type="entry name" value="LYSOSOMAL COBALAMIN TRANSPORTER ABCD4"/>
    <property type="match status" value="1"/>
</dbReference>
<dbReference type="PROSITE" id="PS50893">
    <property type="entry name" value="ABC_TRANSPORTER_2"/>
    <property type="match status" value="1"/>
</dbReference>
<dbReference type="GO" id="GO:0016887">
    <property type="term" value="F:ATP hydrolysis activity"/>
    <property type="evidence" value="ECO:0007669"/>
    <property type="project" value="InterPro"/>
</dbReference>
<keyword evidence="4" id="KW-0547">Nucleotide-binding</keyword>
<dbReference type="PANTHER" id="PTHR11384">
    <property type="entry name" value="ATP-BINDING CASSETTE, SUB-FAMILY D MEMBER"/>
    <property type="match status" value="1"/>
</dbReference>
<evidence type="ECO:0000256" key="4">
    <source>
        <dbReference type="ARBA" id="ARBA00022741"/>
    </source>
</evidence>
<keyword evidence="3 9" id="KW-0812">Transmembrane</keyword>
<dbReference type="GO" id="GO:0140359">
    <property type="term" value="F:ABC-type transporter activity"/>
    <property type="evidence" value="ECO:0007669"/>
    <property type="project" value="InterPro"/>
</dbReference>
<dbReference type="InterPro" id="IPR027417">
    <property type="entry name" value="P-loop_NTPase"/>
</dbReference>
<dbReference type="Gene3D" id="3.40.50.300">
    <property type="entry name" value="P-loop containing nucleotide triphosphate hydrolases"/>
    <property type="match status" value="1"/>
</dbReference>
<feature type="transmembrane region" description="Helical" evidence="9">
    <location>
        <begin position="386"/>
        <end position="406"/>
    </location>
</feature>
<feature type="compositionally biased region" description="Low complexity" evidence="8">
    <location>
        <begin position="18"/>
        <end position="32"/>
    </location>
</feature>
<dbReference type="CDD" id="cd03223">
    <property type="entry name" value="ABCD_peroxisomal_ALDP"/>
    <property type="match status" value="1"/>
</dbReference>
<sequence>MKKDDIKTTASNVTDPECCGNSSSCSSSNSSSTDEEVKLKIKFNQTDEMLKKIKENKFDWALFKRFIKIIQILYWKPVTPLILFLILFGSGVAQTYVSKFTGILLANIYGSFTTGDKNLFLSSMLKGGFAIGGSAILDASIKLIVSLMAWNWRKSLCFYIQDVYFKKSLFYKILAFDDRIDNPDQRITSDIDNFTTLLASIVSQCITGPMVVVYYTYLCYTTIDWYAPLIVYGYFFLGYFINKLVMSPMVSINYLQDKLEGDFRYLHQRVRNFAESIAFHNLSKEKSVKIYDNDHDDDDEDSDEYTDETKIINRKKKGTQYYNKNPTPPNNKRSDIYYKRSKKKILKKEKELLVEEEQANSQFETLLKNKKRVIFWQFGLNTTSDLFTFFSPIANYFIIAIPLFFLNTKTVLDANQVTVQSYNCIMLASGFSQYINVSQNISDLSGYISRISTMIEVCKNVINDTSLDTEVTKLSEKDNIVTTTNSLNVNNIDTSINTCLRHISLNHGESITLDDVTYFTPKGTQLYSKISICIKKGKNLLIMGPSGSGKSSLIRVINGLWPFFKGSINRPENEDMFFLPQQPYLIFGTLEEQILYPFSKKQKRIPKSIMKQLFKRFEIDYLLDRERFIKNSAQINDLTHNWLNQLSPGEQQLIAIIRLIYHKPKFALMDESTSSIPQSIEERVYSVAKELDITTISVGHRISLLKYHSTLLRFDKDKNWHLEDIIDKDNNGPNKIAEDSVLD</sequence>
<dbReference type="SUPFAM" id="SSF52540">
    <property type="entry name" value="P-loop containing nucleoside triphosphate hydrolases"/>
    <property type="match status" value="1"/>
</dbReference>
<feature type="transmembrane region" description="Helical" evidence="9">
    <location>
        <begin position="223"/>
        <end position="241"/>
    </location>
</feature>
<dbReference type="EMBL" id="JAVFKY010000001">
    <property type="protein sequence ID" value="KAK5583803.1"/>
    <property type="molecule type" value="Genomic_DNA"/>
</dbReference>
<dbReference type="SMART" id="SM00382">
    <property type="entry name" value="AAA"/>
    <property type="match status" value="1"/>
</dbReference>
<dbReference type="GO" id="GO:0005324">
    <property type="term" value="F:long-chain fatty acid transmembrane transporter activity"/>
    <property type="evidence" value="ECO:0007669"/>
    <property type="project" value="TreeGrafter"/>
</dbReference>
<dbReference type="InterPro" id="IPR003593">
    <property type="entry name" value="AAA+_ATPase"/>
</dbReference>
<keyword evidence="5" id="KW-0067">ATP-binding</keyword>
<reference evidence="12 13" key="1">
    <citation type="submission" date="2023-11" db="EMBL/GenBank/DDBJ databases">
        <title>Dfirmibasis_genome.</title>
        <authorList>
            <person name="Edelbroek B."/>
            <person name="Kjellin J."/>
            <person name="Jerlstrom-Hultqvist J."/>
            <person name="Soderbom F."/>
        </authorList>
    </citation>
    <scope>NUCLEOTIDE SEQUENCE [LARGE SCALE GENOMIC DNA]</scope>
    <source>
        <strain evidence="12 13">TNS-C-14</strain>
    </source>
</reference>
<feature type="transmembrane region" description="Helical" evidence="9">
    <location>
        <begin position="73"/>
        <end position="97"/>
    </location>
</feature>
<keyword evidence="2" id="KW-0813">Transport</keyword>
<evidence type="ECO:0000313" key="13">
    <source>
        <dbReference type="Proteomes" id="UP001344447"/>
    </source>
</evidence>
<comment type="similarity">
    <text evidence="1">Belongs to the ABC transporter superfamily. ABCD family. Peroxisomal fatty acyl CoA transporter (TC 3.A.1.203) subfamily.</text>
</comment>
<evidence type="ECO:0000256" key="9">
    <source>
        <dbReference type="SAM" id="Phobius"/>
    </source>
</evidence>
<protein>
    <submittedName>
        <fullName evidence="12">Uncharacterized protein</fullName>
    </submittedName>
</protein>
<evidence type="ECO:0000256" key="6">
    <source>
        <dbReference type="ARBA" id="ARBA00022989"/>
    </source>
</evidence>
<dbReference type="Pfam" id="PF00005">
    <property type="entry name" value="ABC_tran"/>
    <property type="match status" value="1"/>
</dbReference>